<reference evidence="2" key="1">
    <citation type="journal article" date="2019" name="Int. J. Syst. Evol. Microbiol.">
        <title>The Global Catalogue of Microorganisms (GCM) 10K type strain sequencing project: providing services to taxonomists for standard genome sequencing and annotation.</title>
        <authorList>
            <consortium name="The Broad Institute Genomics Platform"/>
            <consortium name="The Broad Institute Genome Sequencing Center for Infectious Disease"/>
            <person name="Wu L."/>
            <person name="Ma J."/>
        </authorList>
    </citation>
    <scope>NUCLEOTIDE SEQUENCE [LARGE SCALE GENOMIC DNA]</scope>
    <source>
        <strain evidence="2">JCM 18081</strain>
    </source>
</reference>
<protein>
    <submittedName>
        <fullName evidence="1">Uncharacterized protein</fullName>
    </submittedName>
</protein>
<name>A0ABP9BGX1_9ACTN</name>
<proteinExistence type="predicted"/>
<comment type="caution">
    <text evidence="1">The sequence shown here is derived from an EMBL/GenBank/DDBJ whole genome shotgun (WGS) entry which is preliminary data.</text>
</comment>
<dbReference type="Proteomes" id="UP001501265">
    <property type="component" value="Unassembled WGS sequence"/>
</dbReference>
<accession>A0ABP9BGX1</accession>
<keyword evidence="2" id="KW-1185">Reference proteome</keyword>
<evidence type="ECO:0000313" key="2">
    <source>
        <dbReference type="Proteomes" id="UP001501265"/>
    </source>
</evidence>
<organism evidence="1 2">
    <name type="scientific">Streptomyces ziwulingensis</name>
    <dbReference type="NCBI Taxonomy" id="1045501"/>
    <lineage>
        <taxon>Bacteria</taxon>
        <taxon>Bacillati</taxon>
        <taxon>Actinomycetota</taxon>
        <taxon>Actinomycetes</taxon>
        <taxon>Kitasatosporales</taxon>
        <taxon>Streptomycetaceae</taxon>
        <taxon>Streptomyces</taxon>
    </lineage>
</organism>
<evidence type="ECO:0000313" key="1">
    <source>
        <dbReference type="EMBL" id="GAA4794753.1"/>
    </source>
</evidence>
<dbReference type="EMBL" id="BAABIG010000021">
    <property type="protein sequence ID" value="GAA4794753.1"/>
    <property type="molecule type" value="Genomic_DNA"/>
</dbReference>
<gene>
    <name evidence="1" type="ORF">GCM10023220_21310</name>
</gene>
<sequence>MTLNRIRVGHHCSHRQMTAASARDKVKKAGFAPLEPYPDSAVLSWRMKCRHCGRDDKKRLSDLRKGVICNCRRRAAEAEAELHAAGYEPTVPFPGSGSGTMAVGLWPFWLSGVEQVQRLGDEASQDQHAEEDEDPPLAGLRHSAAALGQDRFVERVHSVMPLIAVNLAPKP</sequence>